<dbReference type="RefSeq" id="WP_055463121.1">
    <property type="nucleotide sequence ID" value="NZ_CYHG01000005.1"/>
</dbReference>
<dbReference type="Proteomes" id="UP000182769">
    <property type="component" value="Unassembled WGS sequence"/>
</dbReference>
<protein>
    <submittedName>
        <fullName evidence="1">Uncharacterized protein</fullName>
    </submittedName>
</protein>
<dbReference type="EMBL" id="CYHG01000005">
    <property type="protein sequence ID" value="CUB04175.1"/>
    <property type="molecule type" value="Genomic_DNA"/>
</dbReference>
<dbReference type="AlphaFoldDB" id="A0A0K6IM36"/>
<accession>A0A0K6IM36</accession>
<evidence type="ECO:0000313" key="1">
    <source>
        <dbReference type="EMBL" id="CUB04175.1"/>
    </source>
</evidence>
<sequence>MHSLTAQPSLSEAANCLRFKGCYLLESVQIKITDTGWPVRVATIKDVEEQNSLELRLLGSNFLAINHFVGDYVQLEAAVKRYRNGQFFYLAWYEPVTGLLMEPKSEERNAIQQISREACLLTLRHRILYFPSKPEQSLCLGILKNFSHDFSTYVLQNLCQRLMYLDNNQLVVELVHQAEKQSDDIGSTGKLLYQLHNKQPYQIWEQKLLGI</sequence>
<dbReference type="OrthoDB" id="6104649at2"/>
<evidence type="ECO:0000313" key="2">
    <source>
        <dbReference type="Proteomes" id="UP000182769"/>
    </source>
</evidence>
<gene>
    <name evidence="1" type="ORF">Ga0061065_105273</name>
</gene>
<keyword evidence="2" id="KW-1185">Reference proteome</keyword>
<name>A0A0K6IM36_9GAMM</name>
<reference evidence="2" key="1">
    <citation type="submission" date="2015-08" db="EMBL/GenBank/DDBJ databases">
        <authorList>
            <person name="Varghese N."/>
        </authorList>
    </citation>
    <scope>NUCLEOTIDE SEQUENCE [LARGE SCALE GENOMIC DNA]</scope>
    <source>
        <strain evidence="2">JCM 18476</strain>
    </source>
</reference>
<organism evidence="1 2">
    <name type="scientific">Marinomonas fungiae</name>
    <dbReference type="NCBI Taxonomy" id="1137284"/>
    <lineage>
        <taxon>Bacteria</taxon>
        <taxon>Pseudomonadati</taxon>
        <taxon>Pseudomonadota</taxon>
        <taxon>Gammaproteobacteria</taxon>
        <taxon>Oceanospirillales</taxon>
        <taxon>Oceanospirillaceae</taxon>
        <taxon>Marinomonas</taxon>
    </lineage>
</organism>
<proteinExistence type="predicted"/>
<dbReference type="STRING" id="1137284.GCA_001418205_02041"/>